<sequence length="118" mass="13666">MGKIVHAGRTWRRRPWWRSLLRSRLLTVLGLLAISSAAYVAVDERHELPRVHRSSTGNAAFHKSGCDIKGNINESGEHIFHVPGQEYYLATRIDPARGERWFCSQWEAWWAGWRKAKV</sequence>
<dbReference type="Proteomes" id="UP000317122">
    <property type="component" value="Unassembled WGS sequence"/>
</dbReference>
<accession>A0A562PCJ4</accession>
<evidence type="ECO:0000313" key="1">
    <source>
        <dbReference type="EMBL" id="TWI41950.1"/>
    </source>
</evidence>
<dbReference type="EMBL" id="VLKT01000004">
    <property type="protein sequence ID" value="TWI41950.1"/>
    <property type="molecule type" value="Genomic_DNA"/>
</dbReference>
<evidence type="ECO:0008006" key="3">
    <source>
        <dbReference type="Google" id="ProtNLM"/>
    </source>
</evidence>
<protein>
    <recommendedName>
        <fullName evidence="3">Succinoglycan biosynthesis protein exoi</fullName>
    </recommendedName>
</protein>
<evidence type="ECO:0000313" key="2">
    <source>
        <dbReference type="Proteomes" id="UP000317122"/>
    </source>
</evidence>
<reference evidence="1 2" key="1">
    <citation type="journal article" date="2015" name="Stand. Genomic Sci.">
        <title>Genomic Encyclopedia of Bacterial and Archaeal Type Strains, Phase III: the genomes of soil and plant-associated and newly described type strains.</title>
        <authorList>
            <person name="Whitman W.B."/>
            <person name="Woyke T."/>
            <person name="Klenk H.P."/>
            <person name="Zhou Y."/>
            <person name="Lilburn T.G."/>
            <person name="Beck B.J."/>
            <person name="De Vos P."/>
            <person name="Vandamme P."/>
            <person name="Eisen J.A."/>
            <person name="Garrity G."/>
            <person name="Hugenholtz P."/>
            <person name="Kyrpides N.C."/>
        </authorList>
    </citation>
    <scope>NUCLEOTIDE SEQUENCE [LARGE SCALE GENOMIC DNA]</scope>
    <source>
        <strain evidence="1 2">CGMCC 1.2546</strain>
    </source>
</reference>
<organism evidence="1 2">
    <name type="scientific">Mesorhizobium tianshanense</name>
    <dbReference type="NCBI Taxonomy" id="39844"/>
    <lineage>
        <taxon>Bacteria</taxon>
        <taxon>Pseudomonadati</taxon>
        <taxon>Pseudomonadota</taxon>
        <taxon>Alphaproteobacteria</taxon>
        <taxon>Hyphomicrobiales</taxon>
        <taxon>Phyllobacteriaceae</taxon>
        <taxon>Mesorhizobium</taxon>
    </lineage>
</organism>
<name>A0A562PCJ4_9HYPH</name>
<dbReference type="RefSeq" id="WP_145714061.1">
    <property type="nucleotide sequence ID" value="NZ_BSPF01000003.1"/>
</dbReference>
<dbReference type="OrthoDB" id="9805504at2"/>
<proteinExistence type="predicted"/>
<keyword evidence="2" id="KW-1185">Reference proteome</keyword>
<comment type="caution">
    <text evidence="1">The sequence shown here is derived from an EMBL/GenBank/DDBJ whole genome shotgun (WGS) entry which is preliminary data.</text>
</comment>
<dbReference type="AlphaFoldDB" id="A0A562PCJ4"/>
<gene>
    <name evidence="1" type="ORF">IQ26_00874</name>
</gene>